<dbReference type="HOGENOM" id="CLU_048437_0_0_0"/>
<evidence type="ECO:0000313" key="16">
    <source>
        <dbReference type="EMBL" id="GAK53714.1"/>
    </source>
</evidence>
<evidence type="ECO:0000256" key="13">
    <source>
        <dbReference type="ARBA" id="ARBA00049494"/>
    </source>
</evidence>
<evidence type="ECO:0000313" key="17">
    <source>
        <dbReference type="Proteomes" id="UP000030700"/>
    </source>
</evidence>
<dbReference type="STRING" id="1499966.U14_04987"/>
<evidence type="ECO:0000256" key="2">
    <source>
        <dbReference type="ARBA" id="ARBA00005201"/>
    </source>
</evidence>
<dbReference type="NCBIfam" id="NF004160">
    <property type="entry name" value="PRK05627.1-3"/>
    <property type="match status" value="1"/>
</dbReference>
<dbReference type="CDD" id="cd02064">
    <property type="entry name" value="FAD_synthetase_N"/>
    <property type="match status" value="1"/>
</dbReference>
<dbReference type="InterPro" id="IPR002606">
    <property type="entry name" value="Riboflavin_kinase_bac"/>
</dbReference>
<dbReference type="AlphaFoldDB" id="A0A081BQN3"/>
<evidence type="ECO:0000259" key="15">
    <source>
        <dbReference type="SMART" id="SM00904"/>
    </source>
</evidence>
<dbReference type="GO" id="GO:0003919">
    <property type="term" value="F:FMN adenylyltransferase activity"/>
    <property type="evidence" value="ECO:0007669"/>
    <property type="project" value="UniProtKB-UniRule"/>
</dbReference>
<keyword evidence="9 14" id="KW-0274">FAD</keyword>
<dbReference type="PIRSF" id="PIRSF004491">
    <property type="entry name" value="FAD_Synth"/>
    <property type="match status" value="1"/>
</dbReference>
<evidence type="ECO:0000256" key="14">
    <source>
        <dbReference type="PIRNR" id="PIRNR004491"/>
    </source>
</evidence>
<comment type="pathway">
    <text evidence="1 14">Cofactor biosynthesis; FAD biosynthesis; FAD from FMN: step 1/1.</text>
</comment>
<evidence type="ECO:0000256" key="10">
    <source>
        <dbReference type="ARBA" id="ARBA00022840"/>
    </source>
</evidence>
<dbReference type="EMBL" id="DF820460">
    <property type="protein sequence ID" value="GAK53714.1"/>
    <property type="molecule type" value="Genomic_DNA"/>
</dbReference>
<evidence type="ECO:0000256" key="9">
    <source>
        <dbReference type="ARBA" id="ARBA00022827"/>
    </source>
</evidence>
<dbReference type="Gene3D" id="3.40.50.620">
    <property type="entry name" value="HUPs"/>
    <property type="match status" value="1"/>
</dbReference>
<dbReference type="InterPro" id="IPR014729">
    <property type="entry name" value="Rossmann-like_a/b/a_fold"/>
</dbReference>
<dbReference type="EC" id="2.7.7.2" evidence="14"/>
<dbReference type="Pfam" id="PF01687">
    <property type="entry name" value="Flavokinase"/>
    <property type="match status" value="1"/>
</dbReference>
<dbReference type="NCBIfam" id="TIGR00083">
    <property type="entry name" value="ribF"/>
    <property type="match status" value="1"/>
</dbReference>
<proteinExistence type="inferred from homology"/>
<keyword evidence="3 14" id="KW-0285">Flavoprotein</keyword>
<dbReference type="InterPro" id="IPR023465">
    <property type="entry name" value="Riboflavin_kinase_dom_sf"/>
</dbReference>
<keyword evidence="6 14" id="KW-0548">Nucleotidyltransferase</keyword>
<evidence type="ECO:0000256" key="1">
    <source>
        <dbReference type="ARBA" id="ARBA00004726"/>
    </source>
</evidence>
<dbReference type="Proteomes" id="UP000030700">
    <property type="component" value="Unassembled WGS sequence"/>
</dbReference>
<dbReference type="PANTHER" id="PTHR22749:SF6">
    <property type="entry name" value="RIBOFLAVIN KINASE"/>
    <property type="match status" value="1"/>
</dbReference>
<organism evidence="16">
    <name type="scientific">Candidatus Moduliflexus flocculans</name>
    <dbReference type="NCBI Taxonomy" id="1499966"/>
    <lineage>
        <taxon>Bacteria</taxon>
        <taxon>Candidatus Moduliflexota</taxon>
        <taxon>Candidatus Moduliflexia</taxon>
        <taxon>Candidatus Moduliflexales</taxon>
        <taxon>Candidatus Moduliflexaceae</taxon>
    </lineage>
</organism>
<dbReference type="InterPro" id="IPR015865">
    <property type="entry name" value="Riboflavin_kinase_bac/euk"/>
</dbReference>
<evidence type="ECO:0000256" key="4">
    <source>
        <dbReference type="ARBA" id="ARBA00022643"/>
    </source>
</evidence>
<dbReference type="InterPro" id="IPR023468">
    <property type="entry name" value="Riboflavin_kinase"/>
</dbReference>
<feature type="domain" description="Riboflavin kinase" evidence="15">
    <location>
        <begin position="183"/>
        <end position="307"/>
    </location>
</feature>
<keyword evidence="7 14" id="KW-0547">Nucleotide-binding</keyword>
<name>A0A081BQN3_9BACT</name>
<evidence type="ECO:0000256" key="3">
    <source>
        <dbReference type="ARBA" id="ARBA00022630"/>
    </source>
</evidence>
<evidence type="ECO:0000256" key="6">
    <source>
        <dbReference type="ARBA" id="ARBA00022695"/>
    </source>
</evidence>
<dbReference type="SMART" id="SM00904">
    <property type="entry name" value="Flavokinase"/>
    <property type="match status" value="1"/>
</dbReference>
<gene>
    <name evidence="16" type="ORF">U14_04987</name>
</gene>
<dbReference type="GO" id="GO:0009398">
    <property type="term" value="P:FMN biosynthetic process"/>
    <property type="evidence" value="ECO:0007669"/>
    <property type="project" value="UniProtKB-UniRule"/>
</dbReference>
<keyword evidence="11" id="KW-0511">Multifunctional enzyme</keyword>
<reference evidence="16" key="1">
    <citation type="journal article" date="2015" name="PeerJ">
        <title>First genomic representation of candidate bacterial phylum KSB3 points to enhanced environmental sensing as a trigger of wastewater bulking.</title>
        <authorList>
            <person name="Sekiguchi Y."/>
            <person name="Ohashi A."/>
            <person name="Parks D.H."/>
            <person name="Yamauchi T."/>
            <person name="Tyson G.W."/>
            <person name="Hugenholtz P."/>
        </authorList>
    </citation>
    <scope>NUCLEOTIDE SEQUENCE [LARGE SCALE GENOMIC DNA]</scope>
</reference>
<dbReference type="EC" id="2.7.1.26" evidence="14"/>
<dbReference type="UniPathway" id="UPA00277">
    <property type="reaction ID" value="UER00407"/>
</dbReference>
<dbReference type="GO" id="GO:0008531">
    <property type="term" value="F:riboflavin kinase activity"/>
    <property type="evidence" value="ECO:0007669"/>
    <property type="project" value="UniProtKB-UniRule"/>
</dbReference>
<dbReference type="NCBIfam" id="NF004162">
    <property type="entry name" value="PRK05627.1-5"/>
    <property type="match status" value="1"/>
</dbReference>
<dbReference type="InterPro" id="IPR015864">
    <property type="entry name" value="FAD_synthase"/>
</dbReference>
<dbReference type="SUPFAM" id="SSF52374">
    <property type="entry name" value="Nucleotidylyl transferase"/>
    <property type="match status" value="1"/>
</dbReference>
<comment type="pathway">
    <text evidence="2 14">Cofactor biosynthesis; FMN biosynthesis; FMN from riboflavin (ATP route): step 1/1.</text>
</comment>
<keyword evidence="4 14" id="KW-0288">FMN</keyword>
<dbReference type="FunFam" id="2.40.30.30:FF:000003">
    <property type="entry name" value="Riboflavin biosynthesis protein"/>
    <property type="match status" value="1"/>
</dbReference>
<comment type="similarity">
    <text evidence="14">Belongs to the ribF family.</text>
</comment>
<dbReference type="Gene3D" id="2.40.30.30">
    <property type="entry name" value="Riboflavin kinase-like"/>
    <property type="match status" value="1"/>
</dbReference>
<dbReference type="GO" id="GO:0009231">
    <property type="term" value="P:riboflavin biosynthetic process"/>
    <property type="evidence" value="ECO:0007669"/>
    <property type="project" value="InterPro"/>
</dbReference>
<keyword evidence="8 14" id="KW-0418">Kinase</keyword>
<evidence type="ECO:0000256" key="8">
    <source>
        <dbReference type="ARBA" id="ARBA00022777"/>
    </source>
</evidence>
<comment type="catalytic activity">
    <reaction evidence="13 14">
        <text>FMN + ATP + H(+) = FAD + diphosphate</text>
        <dbReference type="Rhea" id="RHEA:17237"/>
        <dbReference type="ChEBI" id="CHEBI:15378"/>
        <dbReference type="ChEBI" id="CHEBI:30616"/>
        <dbReference type="ChEBI" id="CHEBI:33019"/>
        <dbReference type="ChEBI" id="CHEBI:57692"/>
        <dbReference type="ChEBI" id="CHEBI:58210"/>
        <dbReference type="EC" id="2.7.7.2"/>
    </reaction>
</comment>
<dbReference type="FunFam" id="3.40.50.620:FF:000021">
    <property type="entry name" value="Riboflavin biosynthesis protein"/>
    <property type="match status" value="1"/>
</dbReference>
<keyword evidence="5 14" id="KW-0808">Transferase</keyword>
<dbReference type="PANTHER" id="PTHR22749">
    <property type="entry name" value="RIBOFLAVIN KINASE/FMN ADENYLYLTRANSFERASE"/>
    <property type="match status" value="1"/>
</dbReference>
<sequence length="309" mass="34686">MKIFWDIAAITQQIASPIVALGNFDGVHAGHQALFRLIHQRAKEIQGTSCVITFDPHPQKVLFPDQELYLLNHLEEKFEIIQAHGIDLLLCLPFTPEFAAQDPIQFVKDVLVEKLHVREMYIGYDGRFGHGRNGSPEVLAELGEKYGFRVTIIPPIVLDGTVVSSTKIRQFLQNGEVERAAALLNRPYALDGTVVYGTQRGSQLLGFPTANVDVIHELIPKRGVYVCQVHWKQQTFQAVVNIGINPTFPNSPLTVEAHLLDFDGNLYGEWIQVLFLKRLRDETTFPTPQALAAQISADVETARQYFSSQ</sequence>
<keyword evidence="10 14" id="KW-0067">ATP-binding</keyword>
<evidence type="ECO:0000256" key="7">
    <source>
        <dbReference type="ARBA" id="ARBA00022741"/>
    </source>
</evidence>
<protein>
    <recommendedName>
        <fullName evidence="14">Riboflavin biosynthesis protein</fullName>
    </recommendedName>
    <domain>
        <recommendedName>
            <fullName evidence="14">Riboflavin kinase</fullName>
            <ecNumber evidence="14">2.7.1.26</ecNumber>
        </recommendedName>
        <alternativeName>
            <fullName evidence="14">Flavokinase</fullName>
        </alternativeName>
    </domain>
    <domain>
        <recommendedName>
            <fullName evidence="14">FMN adenylyltransferase</fullName>
            <ecNumber evidence="14">2.7.7.2</ecNumber>
        </recommendedName>
        <alternativeName>
            <fullName evidence="14">FAD pyrophosphorylase</fullName>
        </alternativeName>
        <alternativeName>
            <fullName evidence="14">FAD synthase</fullName>
        </alternativeName>
    </domain>
</protein>
<dbReference type="GO" id="GO:0006747">
    <property type="term" value="P:FAD biosynthetic process"/>
    <property type="evidence" value="ECO:0007669"/>
    <property type="project" value="UniProtKB-UniRule"/>
</dbReference>
<evidence type="ECO:0000256" key="5">
    <source>
        <dbReference type="ARBA" id="ARBA00022679"/>
    </source>
</evidence>
<dbReference type="GO" id="GO:0005524">
    <property type="term" value="F:ATP binding"/>
    <property type="evidence" value="ECO:0007669"/>
    <property type="project" value="UniProtKB-UniRule"/>
</dbReference>
<accession>A0A081BQN3</accession>
<keyword evidence="17" id="KW-1185">Reference proteome</keyword>
<dbReference type="UniPathway" id="UPA00276">
    <property type="reaction ID" value="UER00406"/>
</dbReference>
<comment type="catalytic activity">
    <reaction evidence="12 14">
        <text>riboflavin + ATP = FMN + ADP + H(+)</text>
        <dbReference type="Rhea" id="RHEA:14357"/>
        <dbReference type="ChEBI" id="CHEBI:15378"/>
        <dbReference type="ChEBI" id="CHEBI:30616"/>
        <dbReference type="ChEBI" id="CHEBI:57986"/>
        <dbReference type="ChEBI" id="CHEBI:58210"/>
        <dbReference type="ChEBI" id="CHEBI:456216"/>
        <dbReference type="EC" id="2.7.1.26"/>
    </reaction>
</comment>
<evidence type="ECO:0000256" key="12">
    <source>
        <dbReference type="ARBA" id="ARBA00047880"/>
    </source>
</evidence>
<dbReference type="SUPFAM" id="SSF82114">
    <property type="entry name" value="Riboflavin kinase-like"/>
    <property type="match status" value="1"/>
</dbReference>
<evidence type="ECO:0000256" key="11">
    <source>
        <dbReference type="ARBA" id="ARBA00023268"/>
    </source>
</evidence>
<dbReference type="Pfam" id="PF06574">
    <property type="entry name" value="FAD_syn"/>
    <property type="match status" value="1"/>
</dbReference>